<evidence type="ECO:0000313" key="2">
    <source>
        <dbReference type="EMBL" id="KAJ5461757.1"/>
    </source>
</evidence>
<organism evidence="2 3">
    <name type="scientific">Penicillium daleae</name>
    <dbReference type="NCBI Taxonomy" id="63821"/>
    <lineage>
        <taxon>Eukaryota</taxon>
        <taxon>Fungi</taxon>
        <taxon>Dikarya</taxon>
        <taxon>Ascomycota</taxon>
        <taxon>Pezizomycotina</taxon>
        <taxon>Eurotiomycetes</taxon>
        <taxon>Eurotiomycetidae</taxon>
        <taxon>Eurotiales</taxon>
        <taxon>Aspergillaceae</taxon>
        <taxon>Penicillium</taxon>
    </lineage>
</organism>
<reference evidence="2" key="1">
    <citation type="submission" date="2022-12" db="EMBL/GenBank/DDBJ databases">
        <authorList>
            <person name="Petersen C."/>
        </authorList>
    </citation>
    <scope>NUCLEOTIDE SEQUENCE</scope>
    <source>
        <strain evidence="2">IBT 16125</strain>
    </source>
</reference>
<evidence type="ECO:0000256" key="1">
    <source>
        <dbReference type="SAM" id="MobiDB-lite"/>
    </source>
</evidence>
<protein>
    <submittedName>
        <fullName evidence="2">Uncharacterized protein</fullName>
    </submittedName>
</protein>
<evidence type="ECO:0000313" key="3">
    <source>
        <dbReference type="Proteomes" id="UP001213681"/>
    </source>
</evidence>
<comment type="caution">
    <text evidence="2">The sequence shown here is derived from an EMBL/GenBank/DDBJ whole genome shotgun (WGS) entry which is preliminary data.</text>
</comment>
<accession>A0AAD6CEN8</accession>
<reference evidence="2" key="2">
    <citation type="journal article" date="2023" name="IMA Fungus">
        <title>Comparative genomic study of the Penicillium genus elucidates a diverse pangenome and 15 lateral gene transfer events.</title>
        <authorList>
            <person name="Petersen C."/>
            <person name="Sorensen T."/>
            <person name="Nielsen M.R."/>
            <person name="Sondergaard T.E."/>
            <person name="Sorensen J.L."/>
            <person name="Fitzpatrick D.A."/>
            <person name="Frisvad J.C."/>
            <person name="Nielsen K.L."/>
        </authorList>
    </citation>
    <scope>NUCLEOTIDE SEQUENCE</scope>
    <source>
        <strain evidence="2">IBT 16125</strain>
    </source>
</reference>
<dbReference type="RefSeq" id="XP_056770799.1">
    <property type="nucleotide sequence ID" value="XM_056906692.1"/>
</dbReference>
<feature type="compositionally biased region" description="Polar residues" evidence="1">
    <location>
        <begin position="204"/>
        <end position="215"/>
    </location>
</feature>
<dbReference type="EMBL" id="JAPVEA010000002">
    <property type="protein sequence ID" value="KAJ5461757.1"/>
    <property type="molecule type" value="Genomic_DNA"/>
</dbReference>
<feature type="compositionally biased region" description="Polar residues" evidence="1">
    <location>
        <begin position="51"/>
        <end position="61"/>
    </location>
</feature>
<dbReference type="Proteomes" id="UP001213681">
    <property type="component" value="Unassembled WGS sequence"/>
</dbReference>
<feature type="region of interest" description="Disordered" evidence="1">
    <location>
        <begin position="1"/>
        <end position="61"/>
    </location>
</feature>
<dbReference type="GeneID" id="81596935"/>
<sequence>MERKLSQKALRMRQRFTFSRGRDRASTIPPSGATSTPSTRPRSATTPISSHSNSTIHPTYYRTSTDHTRYFHFTDEPGYFRPDTPLIDRQSVPEELEDDVKHACALLVQSVDRGLPIWPSFQSEHRPNTTTAKVSSPIAPSRFYYQGVSMSPAAVDNQIAIPVDKTHDSGVAFQQSVTSAATGRFYGSQISTSRPEQSQEDAQRGQSFNTDATPVSRSRSRSLSPDMFPYSPPQVDTLWPHVKDISFQTSDALFADTDADPEKETDVETHLGVEGMTWLRASLDIARIDSENPPITININVTTMPVVAPRRFYSTRQPRASERGYGVVGATWDGSHSRTPSVDDADSVQSFSSAEDGARRFYQPQRSVSSGGLQQGDEDRVYAIVSGGGQRRRKASLLLRKLAGLGRKKDGDGLESRRVVVAV</sequence>
<dbReference type="AlphaFoldDB" id="A0AAD6CEN8"/>
<feature type="region of interest" description="Disordered" evidence="1">
    <location>
        <begin position="188"/>
        <end position="228"/>
    </location>
</feature>
<name>A0AAD6CEN8_9EURO</name>
<proteinExistence type="predicted"/>
<feature type="compositionally biased region" description="Low complexity" evidence="1">
    <location>
        <begin position="26"/>
        <end position="50"/>
    </location>
</feature>
<gene>
    <name evidence="2" type="ORF">N7458_003309</name>
</gene>
<keyword evidence="3" id="KW-1185">Reference proteome</keyword>